<dbReference type="Gene3D" id="3.40.50.12780">
    <property type="entry name" value="N-terminal domain of ligase-like"/>
    <property type="match status" value="1"/>
</dbReference>
<comment type="caution">
    <text evidence="2">The sequence shown here is derived from an EMBL/GenBank/DDBJ whole genome shotgun (WGS) entry which is preliminary data.</text>
</comment>
<gene>
    <name evidence="2" type="ORF">IAA19_02140</name>
</gene>
<dbReference type="GO" id="GO:0031177">
    <property type="term" value="F:phosphopantetheine binding"/>
    <property type="evidence" value="ECO:0007669"/>
    <property type="project" value="TreeGrafter"/>
</dbReference>
<sequence length="533" mass="57003">MGSAENEKGCAPVTPARYAHLAVGLLERGAIAHPGRTAVVDEWGSVTYAGLFERAQRLASGLLDRGLGGRAAVVVAEKSADALVAFFGTLMAGGFYAPVAPDAPAGRAGGVWRRLDGPVVIAHEATARSARELFPLADVLLVEELVASDVNEPALERAAREAVSTDPAYVLFTSGSTGEPKGVAVSHLAVLDFVGSFVSTFGIGPDDVLGNQAPLDFDVSVKDVYGALAAGACVALLPRRLFSSPAELVERIVEWRVTVLVWAVAALCLVSGLNALDHVVPSRVRLVLFSGEVMPLEHLRRWMGCLPGATFANLYGPTEITCNCLFHVVERDRTYPESIPLGAPFPNRRVLLLDEEGRQVTRRGGVGEICVGGPSVALGYYADPERTSRSFVRSPLDSALPVTLYRTGDLARIGGDGELYFCGRRDNQVKHLGHRIELEEIDAAFERQAGVERCRCAYDVERHRICAFFEGTADPGALREAVAALLPGAVVPTRIERVDGMPLTRNGKVDRRALLRGLVGQRGRRGQMGGSHA</sequence>
<dbReference type="GO" id="GO:0005737">
    <property type="term" value="C:cytoplasm"/>
    <property type="evidence" value="ECO:0007669"/>
    <property type="project" value="TreeGrafter"/>
</dbReference>
<reference evidence="2" key="1">
    <citation type="journal article" date="2021" name="PeerJ">
        <title>Extensive microbial diversity within the chicken gut microbiome revealed by metagenomics and culture.</title>
        <authorList>
            <person name="Gilroy R."/>
            <person name="Ravi A."/>
            <person name="Getino M."/>
            <person name="Pursley I."/>
            <person name="Horton D.L."/>
            <person name="Alikhan N.F."/>
            <person name="Baker D."/>
            <person name="Gharbi K."/>
            <person name="Hall N."/>
            <person name="Watson M."/>
            <person name="Adriaenssens E.M."/>
            <person name="Foster-Nyarko E."/>
            <person name="Jarju S."/>
            <person name="Secka A."/>
            <person name="Antonio M."/>
            <person name="Oren A."/>
            <person name="Chaudhuri R.R."/>
            <person name="La Ragione R."/>
            <person name="Hildebrand F."/>
            <person name="Pallen M.J."/>
        </authorList>
    </citation>
    <scope>NUCLEOTIDE SEQUENCE</scope>
    <source>
        <strain evidence="2">ChiHjej12B11-14209</strain>
    </source>
</reference>
<dbReference type="Proteomes" id="UP000824062">
    <property type="component" value="Unassembled WGS sequence"/>
</dbReference>
<evidence type="ECO:0000259" key="1">
    <source>
        <dbReference type="Pfam" id="PF00501"/>
    </source>
</evidence>
<dbReference type="InterPro" id="IPR000873">
    <property type="entry name" value="AMP-dep_synth/lig_dom"/>
</dbReference>
<dbReference type="EMBL" id="DXBM01000020">
    <property type="protein sequence ID" value="HIZ45806.1"/>
    <property type="molecule type" value="Genomic_DNA"/>
</dbReference>
<dbReference type="PANTHER" id="PTHR45527:SF1">
    <property type="entry name" value="FATTY ACID SYNTHASE"/>
    <property type="match status" value="1"/>
</dbReference>
<dbReference type="Pfam" id="PF00501">
    <property type="entry name" value="AMP-binding"/>
    <property type="match status" value="1"/>
</dbReference>
<evidence type="ECO:0000313" key="3">
    <source>
        <dbReference type="Proteomes" id="UP000824062"/>
    </source>
</evidence>
<organism evidence="2 3">
    <name type="scientific">Candidatus Olsenella pullistercoris</name>
    <dbReference type="NCBI Taxonomy" id="2838712"/>
    <lineage>
        <taxon>Bacteria</taxon>
        <taxon>Bacillati</taxon>
        <taxon>Actinomycetota</taxon>
        <taxon>Coriobacteriia</taxon>
        <taxon>Coriobacteriales</taxon>
        <taxon>Atopobiaceae</taxon>
        <taxon>Olsenella</taxon>
    </lineage>
</organism>
<reference evidence="2" key="2">
    <citation type="submission" date="2021-04" db="EMBL/GenBank/DDBJ databases">
        <authorList>
            <person name="Gilroy R."/>
        </authorList>
    </citation>
    <scope>NUCLEOTIDE SEQUENCE</scope>
    <source>
        <strain evidence="2">ChiHjej12B11-14209</strain>
    </source>
</reference>
<dbReference type="PANTHER" id="PTHR45527">
    <property type="entry name" value="NONRIBOSOMAL PEPTIDE SYNTHETASE"/>
    <property type="match status" value="1"/>
</dbReference>
<protein>
    <submittedName>
        <fullName evidence="2">Amino acid adenylation domain-containing protein</fullName>
    </submittedName>
</protein>
<dbReference type="InterPro" id="IPR020845">
    <property type="entry name" value="AMP-binding_CS"/>
</dbReference>
<name>A0A9D2EYW2_9ACTN</name>
<proteinExistence type="predicted"/>
<feature type="domain" description="AMP-dependent synthetase/ligase" evidence="1">
    <location>
        <begin position="27"/>
        <end position="381"/>
    </location>
</feature>
<dbReference type="PROSITE" id="PS00455">
    <property type="entry name" value="AMP_BINDING"/>
    <property type="match status" value="1"/>
</dbReference>
<dbReference type="InterPro" id="IPR045851">
    <property type="entry name" value="AMP-bd_C_sf"/>
</dbReference>
<dbReference type="Gene3D" id="3.30.300.30">
    <property type="match status" value="1"/>
</dbReference>
<dbReference type="InterPro" id="IPR010071">
    <property type="entry name" value="AA_adenyl_dom"/>
</dbReference>
<dbReference type="GO" id="GO:0043041">
    <property type="term" value="P:amino acid activation for nonribosomal peptide biosynthetic process"/>
    <property type="evidence" value="ECO:0007669"/>
    <property type="project" value="TreeGrafter"/>
</dbReference>
<dbReference type="SUPFAM" id="SSF56801">
    <property type="entry name" value="Acetyl-CoA synthetase-like"/>
    <property type="match status" value="1"/>
</dbReference>
<accession>A0A9D2EYW2</accession>
<dbReference type="InterPro" id="IPR042099">
    <property type="entry name" value="ANL_N_sf"/>
</dbReference>
<dbReference type="GO" id="GO:0044550">
    <property type="term" value="P:secondary metabolite biosynthetic process"/>
    <property type="evidence" value="ECO:0007669"/>
    <property type="project" value="TreeGrafter"/>
</dbReference>
<dbReference type="NCBIfam" id="TIGR01733">
    <property type="entry name" value="AA-adenyl-dom"/>
    <property type="match status" value="1"/>
</dbReference>
<dbReference type="AlphaFoldDB" id="A0A9D2EYW2"/>
<evidence type="ECO:0000313" key="2">
    <source>
        <dbReference type="EMBL" id="HIZ45806.1"/>
    </source>
</evidence>
<dbReference type="CDD" id="cd05930">
    <property type="entry name" value="A_NRPS"/>
    <property type="match status" value="1"/>
</dbReference>